<protein>
    <submittedName>
        <fullName evidence="1">Uncharacterized protein</fullName>
    </submittedName>
</protein>
<organism evidence="1 2">
    <name type="scientific">Marivita lacus</name>
    <dbReference type="NCBI Taxonomy" id="1323742"/>
    <lineage>
        <taxon>Bacteria</taxon>
        <taxon>Pseudomonadati</taxon>
        <taxon>Pseudomonadota</taxon>
        <taxon>Alphaproteobacteria</taxon>
        <taxon>Rhodobacterales</taxon>
        <taxon>Roseobacteraceae</taxon>
        <taxon>Marivita</taxon>
    </lineage>
</organism>
<name>A0ABQ1L4I2_9RHOB</name>
<proteinExistence type="predicted"/>
<accession>A0ABQ1L4I2</accession>
<comment type="caution">
    <text evidence="1">The sequence shown here is derived from an EMBL/GenBank/DDBJ whole genome shotgun (WGS) entry which is preliminary data.</text>
</comment>
<reference evidence="2" key="1">
    <citation type="journal article" date="2019" name="Int. J. Syst. Evol. Microbiol.">
        <title>The Global Catalogue of Microorganisms (GCM) 10K type strain sequencing project: providing services to taxonomists for standard genome sequencing and annotation.</title>
        <authorList>
            <consortium name="The Broad Institute Genomics Platform"/>
            <consortium name="The Broad Institute Genome Sequencing Center for Infectious Disease"/>
            <person name="Wu L."/>
            <person name="Ma J."/>
        </authorList>
    </citation>
    <scope>NUCLEOTIDE SEQUENCE [LARGE SCALE GENOMIC DNA]</scope>
    <source>
        <strain evidence="2">CGMCC 1.12478</strain>
    </source>
</reference>
<evidence type="ECO:0000313" key="1">
    <source>
        <dbReference type="EMBL" id="GGC19257.1"/>
    </source>
</evidence>
<dbReference type="EMBL" id="BMFC01000016">
    <property type="protein sequence ID" value="GGC19257.1"/>
    <property type="molecule type" value="Genomic_DNA"/>
</dbReference>
<sequence length="220" mass="24545">MKHDQSLHGRSGAGARAKRSLSIQQALEWTFRVEQAQLELPEPETDDGEPRSFGLEHVLAQRAVLGTAVDGGRYKLGSYTHPDAEVIAAIVAGLPDSHGGKRMAIRVAELARAGMTPDWMRGAVPRCVPQDVRENQHGPKAVTIVVGTERVWSRGKWRTVEVLACPVMWRPYPEQINAARRAYHDWWQALEYLRDGLQAVGLLREVEVTGVMPKCRPWGK</sequence>
<keyword evidence="2" id="KW-1185">Reference proteome</keyword>
<evidence type="ECO:0000313" key="2">
    <source>
        <dbReference type="Proteomes" id="UP000645462"/>
    </source>
</evidence>
<dbReference type="RefSeq" id="WP_188483861.1">
    <property type="nucleotide sequence ID" value="NZ_BMFC01000016.1"/>
</dbReference>
<dbReference type="Proteomes" id="UP000645462">
    <property type="component" value="Unassembled WGS sequence"/>
</dbReference>
<gene>
    <name evidence="1" type="ORF">GCM10011363_39930</name>
</gene>